<dbReference type="PANTHER" id="PTHR17149:SF4">
    <property type="entry name" value="RH17958P"/>
    <property type="match status" value="1"/>
</dbReference>
<evidence type="ECO:0000313" key="3">
    <source>
        <dbReference type="Proteomes" id="UP000887458"/>
    </source>
</evidence>
<feature type="region of interest" description="Disordered" evidence="1">
    <location>
        <begin position="20"/>
        <end position="43"/>
    </location>
</feature>
<keyword evidence="3" id="KW-1185">Reference proteome</keyword>
<feature type="compositionally biased region" description="Basic and acidic residues" evidence="1">
    <location>
        <begin position="29"/>
        <end position="43"/>
    </location>
</feature>
<reference evidence="2 3" key="1">
    <citation type="journal article" date="2018" name="J. Allergy Clin. Immunol.">
        <title>High-quality assembly of Dermatophagoides pteronyssinus genome and transcriptome reveals a wide range of novel allergens.</title>
        <authorList>
            <person name="Liu X.Y."/>
            <person name="Yang K.Y."/>
            <person name="Wang M.Q."/>
            <person name="Kwok J.S."/>
            <person name="Zeng X."/>
            <person name="Yang Z."/>
            <person name="Xiao X.J."/>
            <person name="Lau C.P."/>
            <person name="Li Y."/>
            <person name="Huang Z.M."/>
            <person name="Ba J.G."/>
            <person name="Yim A.K."/>
            <person name="Ouyang C.Y."/>
            <person name="Ngai S.M."/>
            <person name="Chan T.F."/>
            <person name="Leung E.L."/>
            <person name="Liu L."/>
            <person name="Liu Z.G."/>
            <person name="Tsui S.K."/>
        </authorList>
    </citation>
    <scope>NUCLEOTIDE SEQUENCE [LARGE SCALE GENOMIC DNA]</scope>
    <source>
        <strain evidence="2">Derp</strain>
    </source>
</reference>
<feature type="region of interest" description="Disordered" evidence="1">
    <location>
        <begin position="60"/>
        <end position="103"/>
    </location>
</feature>
<accession>A0ABQ8JGR9</accession>
<name>A0ABQ8JGR9_DERPT</name>
<proteinExistence type="predicted"/>
<dbReference type="EMBL" id="NJHN03000039">
    <property type="protein sequence ID" value="KAH9421605.1"/>
    <property type="molecule type" value="Genomic_DNA"/>
</dbReference>
<dbReference type="PANTHER" id="PTHR17149">
    <property type="entry name" value="NUCLEAR PROTEIN 1 AND 2"/>
    <property type="match status" value="1"/>
</dbReference>
<dbReference type="Proteomes" id="UP000887458">
    <property type="component" value="Unassembled WGS sequence"/>
</dbReference>
<evidence type="ECO:0000313" key="2">
    <source>
        <dbReference type="EMBL" id="KAH9421605.1"/>
    </source>
</evidence>
<sequence>MAIEDQIDYFMFDHDKYMFSGRSGKQRSKRETTMHTNRFDPNGHSRKLLVKLRNTEIKRRCSTVSTSLPPPPPPTRKSSIVQSSQSIKQGNKSRSSRLIIDLI</sequence>
<comment type="caution">
    <text evidence="2">The sequence shown here is derived from an EMBL/GenBank/DDBJ whole genome shotgun (WGS) entry which is preliminary data.</text>
</comment>
<dbReference type="Pfam" id="PF10195">
    <property type="entry name" value="Phospho_p8"/>
    <property type="match status" value="1"/>
</dbReference>
<reference evidence="2 3" key="2">
    <citation type="journal article" date="2022" name="Mol. Biol. Evol.">
        <title>Comparative Genomics Reveals Insights into the Divergent Evolution of Astigmatic Mites and Household Pest Adaptations.</title>
        <authorList>
            <person name="Xiong Q."/>
            <person name="Wan A.T."/>
            <person name="Liu X."/>
            <person name="Fung C.S."/>
            <person name="Xiao X."/>
            <person name="Malainual N."/>
            <person name="Hou J."/>
            <person name="Wang L."/>
            <person name="Wang M."/>
            <person name="Yang K.Y."/>
            <person name="Cui Y."/>
            <person name="Leung E.L."/>
            <person name="Nong W."/>
            <person name="Shin S.K."/>
            <person name="Au S.W."/>
            <person name="Jeong K.Y."/>
            <person name="Chew F.T."/>
            <person name="Hui J.H."/>
            <person name="Leung T.F."/>
            <person name="Tungtrongchitr A."/>
            <person name="Zhong N."/>
            <person name="Liu Z."/>
            <person name="Tsui S.K."/>
        </authorList>
    </citation>
    <scope>NUCLEOTIDE SEQUENCE [LARGE SCALE GENOMIC DNA]</scope>
    <source>
        <strain evidence="2">Derp</strain>
    </source>
</reference>
<dbReference type="InterPro" id="IPR018792">
    <property type="entry name" value="NUPR1-like"/>
</dbReference>
<gene>
    <name evidence="2" type="ORF">DERP_009008</name>
</gene>
<organism evidence="2 3">
    <name type="scientific">Dermatophagoides pteronyssinus</name>
    <name type="common">European house dust mite</name>
    <dbReference type="NCBI Taxonomy" id="6956"/>
    <lineage>
        <taxon>Eukaryota</taxon>
        <taxon>Metazoa</taxon>
        <taxon>Ecdysozoa</taxon>
        <taxon>Arthropoda</taxon>
        <taxon>Chelicerata</taxon>
        <taxon>Arachnida</taxon>
        <taxon>Acari</taxon>
        <taxon>Acariformes</taxon>
        <taxon>Sarcoptiformes</taxon>
        <taxon>Astigmata</taxon>
        <taxon>Psoroptidia</taxon>
        <taxon>Analgoidea</taxon>
        <taxon>Pyroglyphidae</taxon>
        <taxon>Dermatophagoidinae</taxon>
        <taxon>Dermatophagoides</taxon>
    </lineage>
</organism>
<evidence type="ECO:0008006" key="4">
    <source>
        <dbReference type="Google" id="ProtNLM"/>
    </source>
</evidence>
<protein>
    <recommendedName>
        <fullName evidence="4">Nuclear protein 1-like</fullName>
    </recommendedName>
</protein>
<evidence type="ECO:0000256" key="1">
    <source>
        <dbReference type="SAM" id="MobiDB-lite"/>
    </source>
</evidence>
<feature type="compositionally biased region" description="Low complexity" evidence="1">
    <location>
        <begin position="77"/>
        <end position="89"/>
    </location>
</feature>